<evidence type="ECO:0000313" key="2">
    <source>
        <dbReference type="EMBL" id="KAF9487952.1"/>
    </source>
</evidence>
<keyword evidence="3" id="KW-1185">Reference proteome</keyword>
<proteinExistence type="predicted"/>
<dbReference type="EMBL" id="MU154740">
    <property type="protein sequence ID" value="KAF9487952.1"/>
    <property type="molecule type" value="Genomic_DNA"/>
</dbReference>
<gene>
    <name evidence="2" type="ORF">BDN71DRAFT_1542358</name>
</gene>
<dbReference type="OrthoDB" id="3054009at2759"/>
<feature type="compositionally biased region" description="Polar residues" evidence="1">
    <location>
        <begin position="10"/>
        <end position="21"/>
    </location>
</feature>
<evidence type="ECO:0000313" key="3">
    <source>
        <dbReference type="Proteomes" id="UP000807025"/>
    </source>
</evidence>
<dbReference type="AlphaFoldDB" id="A0A9P5ZIC7"/>
<accession>A0A9P5ZIC7</accession>
<reference evidence="2" key="1">
    <citation type="submission" date="2020-11" db="EMBL/GenBank/DDBJ databases">
        <authorList>
            <consortium name="DOE Joint Genome Institute"/>
            <person name="Ahrendt S."/>
            <person name="Riley R."/>
            <person name="Andreopoulos W."/>
            <person name="Labutti K."/>
            <person name="Pangilinan J."/>
            <person name="Ruiz-Duenas F.J."/>
            <person name="Barrasa J.M."/>
            <person name="Sanchez-Garcia M."/>
            <person name="Camarero S."/>
            <person name="Miyauchi S."/>
            <person name="Serrano A."/>
            <person name="Linde D."/>
            <person name="Babiker R."/>
            <person name="Drula E."/>
            <person name="Ayuso-Fernandez I."/>
            <person name="Pacheco R."/>
            <person name="Padilla G."/>
            <person name="Ferreira P."/>
            <person name="Barriuso J."/>
            <person name="Kellner H."/>
            <person name="Castanera R."/>
            <person name="Alfaro M."/>
            <person name="Ramirez L."/>
            <person name="Pisabarro A.G."/>
            <person name="Kuo A."/>
            <person name="Tritt A."/>
            <person name="Lipzen A."/>
            <person name="He G."/>
            <person name="Yan M."/>
            <person name="Ng V."/>
            <person name="Cullen D."/>
            <person name="Martin F."/>
            <person name="Rosso M.-N."/>
            <person name="Henrissat B."/>
            <person name="Hibbett D."/>
            <person name="Martinez A.T."/>
            <person name="Grigoriev I.V."/>
        </authorList>
    </citation>
    <scope>NUCLEOTIDE SEQUENCE</scope>
    <source>
        <strain evidence="2">ATCC 90797</strain>
    </source>
</reference>
<evidence type="ECO:0000256" key="1">
    <source>
        <dbReference type="SAM" id="MobiDB-lite"/>
    </source>
</evidence>
<comment type="caution">
    <text evidence="2">The sequence shown here is derived from an EMBL/GenBank/DDBJ whole genome shotgun (WGS) entry which is preliminary data.</text>
</comment>
<dbReference type="Proteomes" id="UP000807025">
    <property type="component" value="Unassembled WGS sequence"/>
</dbReference>
<feature type="region of interest" description="Disordered" evidence="1">
    <location>
        <begin position="1"/>
        <end position="22"/>
    </location>
</feature>
<sequence length="553" mass="61129">MEPEKWKLSPGSTTENQSCWTTGLRPHGSEPVSFLWQRRKLPLGLCQSGVVDSKRIPLSKRHAVYVQRYLGGDSSLSVSEVLEAWLTTPYGRPRTDGDLEDVFSTRRDYRDINVARPAVTSFAAQIIKSQLQEEAQQATRKSTGLYAPIRQKNTDASITWKDLGSSSLAIVKTELEKYQPLTLNYMQAVAQGSPRNRPTDLAAVNALASLDLCRSTNTRLVPLSRGILYLASTVSLNIIAYNSHLGTMLSVNTLKSGLKALSDSKAILIRALGRDLSTHSDPETGEAFTYVNSILSDNVQHFLRQRNHRIGRENGMVLGIAATFFQCCELAMPPGHTRLRQLASSGKNEAIIGEPKDAFVDFLEEVGQSSPQVTLVTRKRDLSGLLSTPLQSPSWPSHKEGTARIERGSPDIYFHLPPPNLALCQALRSSDMGIDGLWKIVAPAGQQDSFRGLAVRYGYRDGSRGLRMGIDARGATYLLNNIWIAAAIASTRIGSIHAQTENAALKHMFYRLYINDPFVWKLEAVLAQFGCQTPLDVTHCMEPNHITDYFASQ</sequence>
<organism evidence="2 3">
    <name type="scientific">Pleurotus eryngii</name>
    <name type="common">Boletus of the steppes</name>
    <dbReference type="NCBI Taxonomy" id="5323"/>
    <lineage>
        <taxon>Eukaryota</taxon>
        <taxon>Fungi</taxon>
        <taxon>Dikarya</taxon>
        <taxon>Basidiomycota</taxon>
        <taxon>Agaricomycotina</taxon>
        <taxon>Agaricomycetes</taxon>
        <taxon>Agaricomycetidae</taxon>
        <taxon>Agaricales</taxon>
        <taxon>Pleurotineae</taxon>
        <taxon>Pleurotaceae</taxon>
        <taxon>Pleurotus</taxon>
    </lineage>
</organism>
<protein>
    <submittedName>
        <fullName evidence="2">Uncharacterized protein</fullName>
    </submittedName>
</protein>
<name>A0A9P5ZIC7_PLEER</name>